<reference evidence="2" key="1">
    <citation type="journal article" date="2022" name="Cell">
        <title>Design, construction, and in vivo augmentation of a complex gut microbiome.</title>
        <authorList>
            <person name="Cheng A.G."/>
            <person name="Ho P.Y."/>
            <person name="Aranda-Diaz A."/>
            <person name="Jain S."/>
            <person name="Yu F.B."/>
            <person name="Meng X."/>
            <person name="Wang M."/>
            <person name="Iakiviak M."/>
            <person name="Nagashima K."/>
            <person name="Zhao A."/>
            <person name="Murugkar P."/>
            <person name="Patil A."/>
            <person name="Atabakhsh K."/>
            <person name="Weakley A."/>
            <person name="Yan J."/>
            <person name="Brumbaugh A.R."/>
            <person name="Higginbottom S."/>
            <person name="Dimas A."/>
            <person name="Shiver A.L."/>
            <person name="Deutschbauer A."/>
            <person name="Neff N."/>
            <person name="Sonnenburg J.L."/>
            <person name="Huang K.C."/>
            <person name="Fischbach M.A."/>
        </authorList>
    </citation>
    <scope>NUCLEOTIDE SEQUENCE</scope>
    <source>
        <strain evidence="2">DSM 19829</strain>
    </source>
</reference>
<proteinExistence type="predicted"/>
<gene>
    <name evidence="2" type="ORF">NQ502_00650</name>
</gene>
<evidence type="ECO:0000313" key="2">
    <source>
        <dbReference type="EMBL" id="UWP59603.1"/>
    </source>
</evidence>
<feature type="transmembrane region" description="Helical" evidence="1">
    <location>
        <begin position="197"/>
        <end position="216"/>
    </location>
</feature>
<sequence length="222" mass="25167">MAQAIAETVFDVLYLCFALSTGLIMLIKGKNPLIKKAGWMTALLGAGDSFHLIPRSYALWTSGLEANAAALGLGKFITSITMTIFYLLLYYIWRDRYQIKERKNLTITMWILSIIRIALCLLPQNDWFVYHQPLTFGILRNIPFAVMGIIIIVIFAQEARKSADSIFRFMPLAVALSFGFYLPVVLFSGILPAIGALMIPKTLAYVWIVLMSWRLYQQSQKI</sequence>
<dbReference type="Proteomes" id="UP001060164">
    <property type="component" value="Chromosome"/>
</dbReference>
<feature type="transmembrane region" description="Helical" evidence="1">
    <location>
        <begin position="136"/>
        <end position="157"/>
    </location>
</feature>
<accession>A0ABY5VHT2</accession>
<feature type="transmembrane region" description="Helical" evidence="1">
    <location>
        <begin position="12"/>
        <end position="27"/>
    </location>
</feature>
<name>A0ABY5VHT2_9FIRM</name>
<keyword evidence="1" id="KW-0472">Membrane</keyword>
<keyword evidence="3" id="KW-1185">Reference proteome</keyword>
<keyword evidence="1" id="KW-1133">Transmembrane helix</keyword>
<feature type="transmembrane region" description="Helical" evidence="1">
    <location>
        <begin position="105"/>
        <end position="124"/>
    </location>
</feature>
<feature type="transmembrane region" description="Helical" evidence="1">
    <location>
        <begin position="169"/>
        <end position="191"/>
    </location>
</feature>
<evidence type="ECO:0008006" key="4">
    <source>
        <dbReference type="Google" id="ProtNLM"/>
    </source>
</evidence>
<organism evidence="2 3">
    <name type="scientific">Ruminococcus gauvreauii</name>
    <dbReference type="NCBI Taxonomy" id="438033"/>
    <lineage>
        <taxon>Bacteria</taxon>
        <taxon>Bacillati</taxon>
        <taxon>Bacillota</taxon>
        <taxon>Clostridia</taxon>
        <taxon>Eubacteriales</taxon>
        <taxon>Oscillospiraceae</taxon>
        <taxon>Ruminococcus</taxon>
    </lineage>
</organism>
<evidence type="ECO:0000313" key="3">
    <source>
        <dbReference type="Proteomes" id="UP001060164"/>
    </source>
</evidence>
<protein>
    <recommendedName>
        <fullName evidence="4">Hydrolase</fullName>
    </recommendedName>
</protein>
<dbReference type="EMBL" id="CP102290">
    <property type="protein sequence ID" value="UWP59603.1"/>
    <property type="molecule type" value="Genomic_DNA"/>
</dbReference>
<keyword evidence="1" id="KW-0812">Transmembrane</keyword>
<evidence type="ECO:0000256" key="1">
    <source>
        <dbReference type="SAM" id="Phobius"/>
    </source>
</evidence>
<dbReference type="RefSeq" id="WP_028527808.1">
    <property type="nucleotide sequence ID" value="NZ_CABLBR010000005.1"/>
</dbReference>
<feature type="transmembrane region" description="Helical" evidence="1">
    <location>
        <begin position="72"/>
        <end position="93"/>
    </location>
</feature>